<dbReference type="EC" id="3.2.1.1" evidence="4 12"/>
<dbReference type="InterPro" id="IPR013783">
    <property type="entry name" value="Ig-like_fold"/>
</dbReference>
<dbReference type="Pfam" id="PF02806">
    <property type="entry name" value="Alpha-amylase_C"/>
    <property type="match status" value="1"/>
</dbReference>
<evidence type="ECO:0000313" key="16">
    <source>
        <dbReference type="EMBL" id="SHO58342.1"/>
    </source>
</evidence>
<keyword evidence="6" id="KW-0479">Metal-binding</keyword>
<dbReference type="RefSeq" id="WP_073585787.1">
    <property type="nucleotide sequence ID" value="NZ_AP024897.1"/>
</dbReference>
<evidence type="ECO:0000256" key="4">
    <source>
        <dbReference type="ARBA" id="ARBA00012595"/>
    </source>
</evidence>
<feature type="chain" id="PRO_5012139020" description="Alpha-amylase" evidence="13">
    <location>
        <begin position="28"/>
        <end position="686"/>
    </location>
</feature>
<comment type="similarity">
    <text evidence="3 11">Belongs to the glycosyl hydrolase 13 family.</text>
</comment>
<comment type="catalytic activity">
    <reaction evidence="1 12">
        <text>Endohydrolysis of (1-&gt;4)-alpha-D-glucosidic linkages in polysaccharides containing three or more (1-&gt;4)-alpha-linked D-glucose units.</text>
        <dbReference type="EC" id="3.2.1.1"/>
    </reaction>
</comment>
<dbReference type="Gene3D" id="2.60.40.1180">
    <property type="entry name" value="Golgi alpha-mannosidase II"/>
    <property type="match status" value="1"/>
</dbReference>
<keyword evidence="9 12" id="KW-0119">Carbohydrate metabolism</keyword>
<sequence length="686" mass="74572">MKIKHKLSAGFIFCAGLWAYSAPVVQAAEVPRTAFVHLFEWHWSDIATECEAFLGPKGFAAVQISPPQKSIDNAAWWSRYQPVSYAFDSRSGNRAQFKEMVKRCKAAGVSIYLDAVINHMAAWNRSFPDVPYTSDDFHTCRDNIDYSNRWQVQNCDLVGLNDLKTESDYVRQKIADYMNDAISMGVAGFRIDAAKHIPAADIAAIKGKLHSLGNGDSPYIFQEVIGAGGEPVQPSEYTGNGGVTEFNFARTLGSKFKNSRINELKSLNQWRGWLASSDAVVFVTNHDDERSNASHELTYKDQGNLYMLGNVFMLAYPYGYPKIMSGYKFDSSDDAPPSSGVHSGNACGFDGGDWVCTHKWRGVANMVAFRNYTASQWKVTNWWDNGSNQIAFGRGGLGFVVINRADSGTLSRTFSTGMPEGDYCNVIAGDYDVASQTCSGETIHVDGQGKAQFSVAFQDAAAIHVGARVDGVVTPPVTVPEPAEAVSATAMCYYDKSAAFSAPYLYYWNPVPATALSAVTWPGVAMKKNGDFYCYDPAAEVTSVNVIFSDKGASQTDDLSTASGSCYLNGSWESLSDCGFTVNGGESGGETTGETKVCYDNTPGFAAPYLYFWNVDAVSSVSSVAWPGVAMSLENDHYCYDFGTQLHSLNVIFSDQGSQQTADLSATSPNLCYAGGSWQALSDCLQ</sequence>
<dbReference type="Pfam" id="PF00128">
    <property type="entry name" value="Alpha-amylase"/>
    <property type="match status" value="1"/>
</dbReference>
<evidence type="ECO:0000256" key="6">
    <source>
        <dbReference type="ARBA" id="ARBA00022723"/>
    </source>
</evidence>
<evidence type="ECO:0000256" key="8">
    <source>
        <dbReference type="ARBA" id="ARBA00022837"/>
    </source>
</evidence>
<reference evidence="17" key="1">
    <citation type="submission" date="2016-12" db="EMBL/GenBank/DDBJ databases">
        <authorList>
            <person name="Rodrigo-Torres L."/>
            <person name="Arahal R.D."/>
            <person name="Lucena T."/>
        </authorList>
    </citation>
    <scope>NUCLEOTIDE SEQUENCE [LARGE SCALE GENOMIC DNA]</scope>
</reference>
<dbReference type="SMART" id="SM00632">
    <property type="entry name" value="Aamy_C"/>
    <property type="match status" value="1"/>
</dbReference>
<dbReference type="Gene3D" id="3.20.20.80">
    <property type="entry name" value="Glycosidases"/>
    <property type="match status" value="1"/>
</dbReference>
<dbReference type="InterPro" id="IPR031319">
    <property type="entry name" value="A-amylase_C"/>
</dbReference>
<evidence type="ECO:0000256" key="5">
    <source>
        <dbReference type="ARBA" id="ARBA00017303"/>
    </source>
</evidence>
<proteinExistence type="inferred from homology"/>
<evidence type="ECO:0000256" key="3">
    <source>
        <dbReference type="ARBA" id="ARBA00008061"/>
    </source>
</evidence>
<evidence type="ECO:0000313" key="17">
    <source>
        <dbReference type="Proteomes" id="UP000184600"/>
    </source>
</evidence>
<evidence type="ECO:0000256" key="13">
    <source>
        <dbReference type="SAM" id="SignalP"/>
    </source>
</evidence>
<feature type="domain" description="Alpha-amylase C-terminal" evidence="14">
    <location>
        <begin position="380"/>
        <end position="468"/>
    </location>
</feature>
<evidence type="ECO:0000256" key="2">
    <source>
        <dbReference type="ARBA" id="ARBA00001913"/>
    </source>
</evidence>
<comment type="cofactor">
    <cofactor evidence="2">
        <name>Ca(2+)</name>
        <dbReference type="ChEBI" id="CHEBI:29108"/>
    </cofactor>
</comment>
<dbReference type="AlphaFoldDB" id="A0A1M7Z0J6"/>
<keyword evidence="17" id="KW-1185">Reference proteome</keyword>
<evidence type="ECO:0000259" key="14">
    <source>
        <dbReference type="SMART" id="SM00632"/>
    </source>
</evidence>
<dbReference type="Gene3D" id="2.60.40.10">
    <property type="entry name" value="Immunoglobulins"/>
    <property type="match status" value="2"/>
</dbReference>
<evidence type="ECO:0000256" key="1">
    <source>
        <dbReference type="ARBA" id="ARBA00000548"/>
    </source>
</evidence>
<keyword evidence="13" id="KW-0732">Signal</keyword>
<dbReference type="PRINTS" id="PR00110">
    <property type="entry name" value="ALPHAAMYLASE"/>
</dbReference>
<dbReference type="PANTHER" id="PTHR43447">
    <property type="entry name" value="ALPHA-AMYLASE"/>
    <property type="match status" value="1"/>
</dbReference>
<dbReference type="InterPro" id="IPR006046">
    <property type="entry name" value="Alpha_amylase"/>
</dbReference>
<dbReference type="GO" id="GO:0005975">
    <property type="term" value="P:carbohydrate metabolic process"/>
    <property type="evidence" value="ECO:0007669"/>
    <property type="project" value="InterPro"/>
</dbReference>
<gene>
    <name evidence="16" type="primary">amy</name>
    <name evidence="16" type="ORF">VQ7734_04114</name>
</gene>
<evidence type="ECO:0000256" key="9">
    <source>
        <dbReference type="ARBA" id="ARBA00023277"/>
    </source>
</evidence>
<feature type="domain" description="Glycosyl hydrolase family 13 catalytic" evidence="15">
    <location>
        <begin position="33"/>
        <end position="370"/>
    </location>
</feature>
<organism evidence="16 17">
    <name type="scientific">Vibrio quintilis</name>
    <dbReference type="NCBI Taxonomy" id="1117707"/>
    <lineage>
        <taxon>Bacteria</taxon>
        <taxon>Pseudomonadati</taxon>
        <taxon>Pseudomonadota</taxon>
        <taxon>Gammaproteobacteria</taxon>
        <taxon>Vibrionales</taxon>
        <taxon>Vibrionaceae</taxon>
        <taxon>Vibrio</taxon>
    </lineage>
</organism>
<evidence type="ECO:0000256" key="11">
    <source>
        <dbReference type="RuleBase" id="RU003615"/>
    </source>
</evidence>
<dbReference type="InterPro" id="IPR031965">
    <property type="entry name" value="CBM26"/>
</dbReference>
<dbReference type="SUPFAM" id="SSF51011">
    <property type="entry name" value="Glycosyl hydrolase domain"/>
    <property type="match status" value="1"/>
</dbReference>
<dbReference type="SMART" id="SM00642">
    <property type="entry name" value="Aamy"/>
    <property type="match status" value="1"/>
</dbReference>
<dbReference type="GO" id="GO:0004556">
    <property type="term" value="F:alpha-amylase activity"/>
    <property type="evidence" value="ECO:0007669"/>
    <property type="project" value="UniProtKB-UniRule"/>
</dbReference>
<dbReference type="InterPro" id="IPR006048">
    <property type="entry name" value="A-amylase/branching_C"/>
</dbReference>
<dbReference type="Pfam" id="PF16738">
    <property type="entry name" value="CBM26"/>
    <property type="match status" value="2"/>
</dbReference>
<dbReference type="CDD" id="cd11317">
    <property type="entry name" value="AmyAc_bac_euk_AmyA"/>
    <property type="match status" value="1"/>
</dbReference>
<dbReference type="InterPro" id="IPR013780">
    <property type="entry name" value="Glyco_hydro_b"/>
</dbReference>
<dbReference type="InterPro" id="IPR006047">
    <property type="entry name" value="GH13_cat_dom"/>
</dbReference>
<dbReference type="OrthoDB" id="9805159at2"/>
<dbReference type="EMBL" id="FRFG01000061">
    <property type="protein sequence ID" value="SHO58342.1"/>
    <property type="molecule type" value="Genomic_DNA"/>
</dbReference>
<protein>
    <recommendedName>
        <fullName evidence="5 12">Alpha-amylase</fullName>
        <ecNumber evidence="4 12">3.2.1.1</ecNumber>
    </recommendedName>
</protein>
<dbReference type="STRING" id="1117707.VQ7734_04114"/>
<keyword evidence="8" id="KW-0106">Calcium</keyword>
<evidence type="ECO:0000256" key="7">
    <source>
        <dbReference type="ARBA" id="ARBA00022801"/>
    </source>
</evidence>
<dbReference type="Proteomes" id="UP000184600">
    <property type="component" value="Unassembled WGS sequence"/>
</dbReference>
<accession>A0A1M7Z0J6</accession>
<evidence type="ECO:0000259" key="15">
    <source>
        <dbReference type="SMART" id="SM00642"/>
    </source>
</evidence>
<evidence type="ECO:0000256" key="10">
    <source>
        <dbReference type="ARBA" id="ARBA00023295"/>
    </source>
</evidence>
<dbReference type="GO" id="GO:0046872">
    <property type="term" value="F:metal ion binding"/>
    <property type="evidence" value="ECO:0007669"/>
    <property type="project" value="UniProtKB-KW"/>
</dbReference>
<feature type="signal peptide" evidence="13">
    <location>
        <begin position="1"/>
        <end position="27"/>
    </location>
</feature>
<keyword evidence="7 12" id="KW-0378">Hydrolase</keyword>
<keyword evidence="10 12" id="KW-0326">Glycosidase</keyword>
<dbReference type="SUPFAM" id="SSF51445">
    <property type="entry name" value="(Trans)glycosidases"/>
    <property type="match status" value="1"/>
</dbReference>
<evidence type="ECO:0000256" key="12">
    <source>
        <dbReference type="RuleBase" id="RU361134"/>
    </source>
</evidence>
<dbReference type="InterPro" id="IPR017853">
    <property type="entry name" value="GH"/>
</dbReference>
<name>A0A1M7Z0J6_9VIBR</name>